<protein>
    <recommendedName>
        <fullName evidence="1">Heparinase II N-terminal domain-containing protein</fullName>
    </recommendedName>
</protein>
<feature type="domain" description="Heparinase II N-terminal" evidence="1">
    <location>
        <begin position="35"/>
        <end position="301"/>
    </location>
</feature>
<evidence type="ECO:0000259" key="1">
    <source>
        <dbReference type="Pfam" id="PF16332"/>
    </source>
</evidence>
<evidence type="ECO:0000313" key="2">
    <source>
        <dbReference type="EMBL" id="GAE85579.1"/>
    </source>
</evidence>
<dbReference type="Gene3D" id="1.50.10.100">
    <property type="entry name" value="Chondroitin AC/alginate lyase"/>
    <property type="match status" value="1"/>
</dbReference>
<sequence length="357" mass="40383">MYTPQRIQQVKQRMQSEPKLQEAWVSIQQTADEALNKKDFNKLDYLALTYLMTNDRSYANTIKEILLKAIEAETWGDTEMMARIPVWRSHLGMAHKTFLCAMAYDAAYDVLSASDRTKIAQGLKRLAVEPALGDWLLEPTRIHALNSMGHNWWTSCVCQGGLLAMSLQNELPEAREWVEQLHEALPEWFDFAGDVLQQKAKSFDEAGGMYESLNYANFGIQEALLFRIAWINTHPGQDAGDIPQLAKLPNYFSQVCYPRTGILHSLNFGDSHKNVAAESSMMLLYTLGIKDPAILWYINQVEPGQHRDGFFLNRPLGFLYTPDLRKAPAIPNLPPPSCLPILAGQRCATHGKRMPPC</sequence>
<organism evidence="2 3">
    <name type="scientific">Bacteroides reticulotermitis JCM 10512</name>
    <dbReference type="NCBI Taxonomy" id="1445607"/>
    <lineage>
        <taxon>Bacteria</taxon>
        <taxon>Pseudomonadati</taxon>
        <taxon>Bacteroidota</taxon>
        <taxon>Bacteroidia</taxon>
        <taxon>Bacteroidales</taxon>
        <taxon>Bacteroidaceae</taxon>
        <taxon>Bacteroides</taxon>
    </lineage>
</organism>
<dbReference type="Proteomes" id="UP000019131">
    <property type="component" value="Unassembled WGS sequence"/>
</dbReference>
<dbReference type="InterPro" id="IPR008929">
    <property type="entry name" value="Chondroitin_lyas"/>
</dbReference>
<dbReference type="SUPFAM" id="SSF48230">
    <property type="entry name" value="Chondroitin AC/alginate lyase"/>
    <property type="match status" value="1"/>
</dbReference>
<proteinExistence type="predicted"/>
<evidence type="ECO:0000313" key="3">
    <source>
        <dbReference type="Proteomes" id="UP000019131"/>
    </source>
</evidence>
<dbReference type="Pfam" id="PF16332">
    <property type="entry name" value="DUF4962"/>
    <property type="match status" value="1"/>
</dbReference>
<accession>W4UYM1</accession>
<dbReference type="AlphaFoldDB" id="W4UYM1"/>
<dbReference type="EMBL" id="BAIV01000028">
    <property type="protein sequence ID" value="GAE85579.1"/>
    <property type="molecule type" value="Genomic_DNA"/>
</dbReference>
<reference evidence="2 3" key="1">
    <citation type="journal article" date="2014" name="Genome Announc.">
        <title>Draft Genome Sequence of Bacteroides reticulotermitis Strain JCM 10512T, Isolated from the Gut of a Termite.</title>
        <authorList>
            <person name="Yuki M."/>
            <person name="Oshima K."/>
            <person name="Suda W."/>
            <person name="Sakamoto M."/>
            <person name="Iida T."/>
            <person name="Hattori M."/>
            <person name="Ohkuma M."/>
        </authorList>
    </citation>
    <scope>NUCLEOTIDE SEQUENCE [LARGE SCALE GENOMIC DNA]</scope>
    <source>
        <strain evidence="2 3">JCM 10512</strain>
    </source>
</reference>
<dbReference type="STRING" id="1445607.JCM10512_4027"/>
<name>W4UYM1_9BACE</name>
<dbReference type="InterPro" id="IPR032518">
    <property type="entry name" value="HepII_N"/>
</dbReference>
<comment type="caution">
    <text evidence="2">The sequence shown here is derived from an EMBL/GenBank/DDBJ whole genome shotgun (WGS) entry which is preliminary data.</text>
</comment>
<gene>
    <name evidence="2" type="ORF">JCM10512_4027</name>
</gene>
<keyword evidence="3" id="KW-1185">Reference proteome</keyword>